<dbReference type="AlphaFoldDB" id="A0A7T8JUK2"/>
<feature type="domain" description="Rubicon Homology" evidence="6">
    <location>
        <begin position="316"/>
        <end position="463"/>
    </location>
</feature>
<dbReference type="InterPro" id="IPR051366">
    <property type="entry name" value="DEF8"/>
</dbReference>
<feature type="compositionally biased region" description="Low complexity" evidence="5">
    <location>
        <begin position="147"/>
        <end position="157"/>
    </location>
</feature>
<feature type="compositionally biased region" description="Low complexity" evidence="5">
    <location>
        <begin position="102"/>
        <end position="128"/>
    </location>
</feature>
<evidence type="ECO:0000313" key="8">
    <source>
        <dbReference type="Proteomes" id="UP000595437"/>
    </source>
</evidence>
<protein>
    <recommendedName>
        <fullName evidence="6">Rubicon Homology domain-containing protein</fullName>
    </recommendedName>
</protein>
<keyword evidence="1" id="KW-0479">Metal-binding</keyword>
<feature type="non-terminal residue" evidence="7">
    <location>
        <position position="484"/>
    </location>
</feature>
<keyword evidence="4" id="KW-0862">Zinc</keyword>
<dbReference type="GO" id="GO:0008270">
    <property type="term" value="F:zinc ion binding"/>
    <property type="evidence" value="ECO:0007669"/>
    <property type="project" value="UniProtKB-KW"/>
</dbReference>
<evidence type="ECO:0000256" key="1">
    <source>
        <dbReference type="ARBA" id="ARBA00022723"/>
    </source>
</evidence>
<reference evidence="8" key="1">
    <citation type="submission" date="2021-01" db="EMBL/GenBank/DDBJ databases">
        <title>Caligus Genome Assembly.</title>
        <authorList>
            <person name="Gallardo-Escarate C."/>
        </authorList>
    </citation>
    <scope>NUCLEOTIDE SEQUENCE [LARGE SCALE GENOMIC DNA]</scope>
</reference>
<dbReference type="OrthoDB" id="62364at2759"/>
<organism evidence="7 8">
    <name type="scientific">Caligus rogercresseyi</name>
    <name type="common">Sea louse</name>
    <dbReference type="NCBI Taxonomy" id="217165"/>
    <lineage>
        <taxon>Eukaryota</taxon>
        <taxon>Metazoa</taxon>
        <taxon>Ecdysozoa</taxon>
        <taxon>Arthropoda</taxon>
        <taxon>Crustacea</taxon>
        <taxon>Multicrustacea</taxon>
        <taxon>Hexanauplia</taxon>
        <taxon>Copepoda</taxon>
        <taxon>Siphonostomatoida</taxon>
        <taxon>Caligidae</taxon>
        <taxon>Caligus</taxon>
    </lineage>
</organism>
<dbReference type="Proteomes" id="UP000595437">
    <property type="component" value="Chromosome 18"/>
</dbReference>
<evidence type="ECO:0000256" key="5">
    <source>
        <dbReference type="SAM" id="MobiDB-lite"/>
    </source>
</evidence>
<dbReference type="PANTHER" id="PTHR12326">
    <property type="entry name" value="PLECKSTRIN HOMOLOGY DOMAIN CONTAINING PROTEIN"/>
    <property type="match status" value="1"/>
</dbReference>
<dbReference type="PANTHER" id="PTHR12326:SF12">
    <property type="entry name" value="PLECKSTRIN HOMOLOGY AND RUN DOMAIN CONTAINING M1"/>
    <property type="match status" value="1"/>
</dbReference>
<feature type="region of interest" description="Disordered" evidence="5">
    <location>
        <begin position="97"/>
        <end position="238"/>
    </location>
</feature>
<keyword evidence="2" id="KW-0677">Repeat</keyword>
<dbReference type="SUPFAM" id="SSF48695">
    <property type="entry name" value="Multiheme cytochromes"/>
    <property type="match status" value="1"/>
</dbReference>
<proteinExistence type="predicted"/>
<name>A0A7T8JUK2_CALRO</name>
<evidence type="ECO:0000259" key="6">
    <source>
        <dbReference type="SMART" id="SM01175"/>
    </source>
</evidence>
<dbReference type="Pfam" id="PF13901">
    <property type="entry name" value="RH_dom"/>
    <property type="match status" value="1"/>
</dbReference>
<feature type="compositionally biased region" description="Basic and acidic residues" evidence="5">
    <location>
        <begin position="158"/>
        <end position="187"/>
    </location>
</feature>
<accession>A0A7T8JUK2</accession>
<feature type="compositionally biased region" description="Polar residues" evidence="5">
    <location>
        <begin position="220"/>
        <end position="229"/>
    </location>
</feature>
<evidence type="ECO:0000256" key="4">
    <source>
        <dbReference type="ARBA" id="ARBA00022833"/>
    </source>
</evidence>
<evidence type="ECO:0000313" key="7">
    <source>
        <dbReference type="EMBL" id="QQP35094.1"/>
    </source>
</evidence>
<dbReference type="SMART" id="SM01175">
    <property type="entry name" value="DUF4206"/>
    <property type="match status" value="1"/>
</dbReference>
<sequence>RYSPLTWQSIPPFKQWQSGPLATAGLIQESTISMALDASSMLLLEPEDIQEQPEKNGSSSQPINRQRTLKRALFALRGSSSHSPVLHTHFGSPVTNSTGIHLASASSNLSPPSRPSTPSLTSLPSSLTELKNSPPPSADELLTPPNSLLLQSSSLSSLKDDPHYEEKRYSEDSTDNEEHSIDSDTHAMMKISGPSLNQSYNIPSSSSPLPPPAVLESSRKTSTTHNSSSKIEDRSSKAPRLSGFVDAWDPFGRQVYFDRPSEKASSRKATPLALASHSSPTYTWGSHTGGELGLDDQNGECFSCHKAVGTVFGPYKTCAYTKKYFCTDCHGDDLRYIPYKKAKIFLDAIESEPIINDLDAVFTLRKKVSYQYQYLKVCARALTPISALRSSGEIFLGTLPALLKALDKSSRNHILSCLICKGHGFICELEKISQCEKCFTVFHKECSNSLISCPKCERIESRNLNWHVSNVRIKPRHHLTSSIL</sequence>
<dbReference type="EMBL" id="CP045907">
    <property type="protein sequence ID" value="QQP35094.1"/>
    <property type="molecule type" value="Genomic_DNA"/>
</dbReference>
<evidence type="ECO:0000256" key="3">
    <source>
        <dbReference type="ARBA" id="ARBA00022771"/>
    </source>
</evidence>
<gene>
    <name evidence="7" type="ORF">FKW44_023224</name>
</gene>
<dbReference type="InterPro" id="IPR036280">
    <property type="entry name" value="Multihaem_cyt_sf"/>
</dbReference>
<evidence type="ECO:0000256" key="2">
    <source>
        <dbReference type="ARBA" id="ARBA00022737"/>
    </source>
</evidence>
<dbReference type="InterPro" id="IPR025258">
    <property type="entry name" value="RH_dom"/>
</dbReference>
<feature type="compositionally biased region" description="Low complexity" evidence="5">
    <location>
        <begin position="195"/>
        <end position="207"/>
    </location>
</feature>
<keyword evidence="8" id="KW-1185">Reference proteome</keyword>
<keyword evidence="3" id="KW-0863">Zinc-finger</keyword>